<proteinExistence type="predicted"/>
<reference evidence="1" key="2">
    <citation type="submission" date="2018-06" db="EMBL/GenBank/DDBJ databases">
        <authorList>
            <person name="Ashton P.M."/>
            <person name="Dallman T."/>
            <person name="Nair S."/>
            <person name="De Pinna E."/>
            <person name="Peters T."/>
            <person name="Grant K."/>
        </authorList>
    </citation>
    <scope>NUCLEOTIDE SEQUENCE [LARGE SCALE GENOMIC DNA]</scope>
    <source>
        <strain evidence="1">149361</strain>
    </source>
</reference>
<dbReference type="EMBL" id="AAHIJD010000039">
    <property type="protein sequence ID" value="EBW4470590.1"/>
    <property type="molecule type" value="Genomic_DNA"/>
</dbReference>
<evidence type="ECO:0000313" key="2">
    <source>
        <dbReference type="EMBL" id="HAE6194679.1"/>
    </source>
</evidence>
<dbReference type="Proteomes" id="UP000839639">
    <property type="component" value="Unassembled WGS sequence"/>
</dbReference>
<dbReference type="InterPro" id="IPR010260">
    <property type="entry name" value="AlpA"/>
</dbReference>
<dbReference type="PANTHER" id="PTHR36154:SF1">
    <property type="entry name" value="DNA-BINDING TRANSCRIPTIONAL ACTIVATOR ALPA"/>
    <property type="match status" value="1"/>
</dbReference>
<dbReference type="PANTHER" id="PTHR36154">
    <property type="entry name" value="DNA-BINDING TRANSCRIPTIONAL ACTIVATOR ALPA"/>
    <property type="match status" value="1"/>
</dbReference>
<organism evidence="1">
    <name type="scientific">Salmonella enterica subsp. enterica serovar Lattenkamp</name>
    <dbReference type="NCBI Taxonomy" id="2564671"/>
    <lineage>
        <taxon>Bacteria</taxon>
        <taxon>Pseudomonadati</taxon>
        <taxon>Pseudomonadota</taxon>
        <taxon>Gammaproteobacteria</taxon>
        <taxon>Enterobacterales</taxon>
        <taxon>Enterobacteriaceae</taxon>
        <taxon>Salmonella</taxon>
    </lineage>
</organism>
<dbReference type="Gene3D" id="1.10.238.160">
    <property type="match status" value="1"/>
</dbReference>
<gene>
    <name evidence="1" type="ORF">DPK62_18900</name>
    <name evidence="2" type="ORF">G4I95_001860</name>
</gene>
<accession>A0A5W2M2D4</accession>
<name>A0A5W2M2D4_SALET</name>
<dbReference type="InterPro" id="IPR052931">
    <property type="entry name" value="Prophage_regulatory_activator"/>
</dbReference>
<evidence type="ECO:0000313" key="1">
    <source>
        <dbReference type="EMBL" id="EBW4470590.1"/>
    </source>
</evidence>
<reference evidence="2" key="3">
    <citation type="submission" date="2018-07" db="EMBL/GenBank/DDBJ databases">
        <authorList>
            <consortium name="NCBI Pathogen Detection Project"/>
        </authorList>
    </citation>
    <scope>NUCLEOTIDE SEQUENCE</scope>
    <source>
        <strain evidence="2">10-8458</strain>
    </source>
</reference>
<sequence length="67" mass="7763">MQVLNQGKRLIRLHEVMLLTGRCRASIYKDINANIFPKPIKTGTRAVAWVEGEISDWIDNKIKERKV</sequence>
<dbReference type="Pfam" id="PF05930">
    <property type="entry name" value="Phage_AlpA"/>
    <property type="match status" value="1"/>
</dbReference>
<dbReference type="AlphaFoldDB" id="A0A5W2M2D4"/>
<protein>
    <submittedName>
        <fullName evidence="1">AlpA family transcriptional regulator</fullName>
    </submittedName>
</protein>
<comment type="caution">
    <text evidence="1">The sequence shown here is derived from an EMBL/GenBank/DDBJ whole genome shotgun (WGS) entry which is preliminary data.</text>
</comment>
<reference evidence="2" key="1">
    <citation type="journal article" date="2018" name="Genome Biol.">
        <title>SKESA: strategic k-mer extension for scrupulous assemblies.</title>
        <authorList>
            <person name="Souvorov A."/>
            <person name="Agarwala R."/>
            <person name="Lipman D.J."/>
        </authorList>
    </citation>
    <scope>NUCLEOTIDE SEQUENCE</scope>
    <source>
        <strain evidence="2">10-8458</strain>
    </source>
</reference>
<dbReference type="EMBL" id="DAASNA010000007">
    <property type="protein sequence ID" value="HAE6194679.1"/>
    <property type="molecule type" value="Genomic_DNA"/>
</dbReference>